<keyword evidence="4" id="KW-0489">Methyltransferase</keyword>
<dbReference type="Pfam" id="PF13411">
    <property type="entry name" value="MerR_1"/>
    <property type="match status" value="1"/>
</dbReference>
<dbReference type="CDD" id="cd02440">
    <property type="entry name" value="AdoMet_MTases"/>
    <property type="match status" value="1"/>
</dbReference>
<evidence type="ECO:0000256" key="1">
    <source>
        <dbReference type="ARBA" id="ARBA00023125"/>
    </source>
</evidence>
<dbReference type="AlphaFoldDB" id="A0A9D1XFG1"/>
<reference evidence="4" key="2">
    <citation type="submission" date="2021-04" db="EMBL/GenBank/DDBJ databases">
        <authorList>
            <person name="Gilroy R."/>
        </authorList>
    </citation>
    <scope>NUCLEOTIDE SEQUENCE</scope>
    <source>
        <strain evidence="4">CHK183-1962</strain>
    </source>
</reference>
<dbReference type="PROSITE" id="PS00552">
    <property type="entry name" value="HTH_MERR_1"/>
    <property type="match status" value="1"/>
</dbReference>
<keyword evidence="4" id="KW-0808">Transferase</keyword>
<proteinExistence type="predicted"/>
<protein>
    <submittedName>
        <fullName evidence="4">Methyltransferase domain-containing protein</fullName>
    </submittedName>
</protein>
<comment type="caution">
    <text evidence="4">The sequence shown here is derived from an EMBL/GenBank/DDBJ whole genome shotgun (WGS) entry which is preliminary data.</text>
</comment>
<dbReference type="GO" id="GO:0003700">
    <property type="term" value="F:DNA-binding transcription factor activity"/>
    <property type="evidence" value="ECO:0007669"/>
    <property type="project" value="InterPro"/>
</dbReference>
<evidence type="ECO:0000256" key="2">
    <source>
        <dbReference type="SAM" id="Coils"/>
    </source>
</evidence>
<dbReference type="Gene3D" id="1.10.1660.10">
    <property type="match status" value="1"/>
</dbReference>
<evidence type="ECO:0000313" key="5">
    <source>
        <dbReference type="Proteomes" id="UP000886890"/>
    </source>
</evidence>
<gene>
    <name evidence="4" type="ORF">H9734_11635</name>
</gene>
<keyword evidence="1" id="KW-0238">DNA-binding</keyword>
<dbReference type="PROSITE" id="PS50937">
    <property type="entry name" value="HTH_MERR_2"/>
    <property type="match status" value="1"/>
</dbReference>
<dbReference type="SUPFAM" id="SSF53335">
    <property type="entry name" value="S-adenosyl-L-methionine-dependent methyltransferases"/>
    <property type="match status" value="1"/>
</dbReference>
<dbReference type="GO" id="GO:0032259">
    <property type="term" value="P:methylation"/>
    <property type="evidence" value="ECO:0007669"/>
    <property type="project" value="UniProtKB-KW"/>
</dbReference>
<name>A0A9D1XFG1_9FIRM</name>
<dbReference type="Pfam" id="PF08241">
    <property type="entry name" value="Methyltransf_11"/>
    <property type="match status" value="1"/>
</dbReference>
<accession>A0A9D1XFG1</accession>
<dbReference type="GO" id="GO:0008757">
    <property type="term" value="F:S-adenosylmethionine-dependent methyltransferase activity"/>
    <property type="evidence" value="ECO:0007669"/>
    <property type="project" value="InterPro"/>
</dbReference>
<dbReference type="SMART" id="SM00422">
    <property type="entry name" value="HTH_MERR"/>
    <property type="match status" value="1"/>
</dbReference>
<evidence type="ECO:0000259" key="3">
    <source>
        <dbReference type="PROSITE" id="PS50937"/>
    </source>
</evidence>
<dbReference type="Gene3D" id="3.40.50.150">
    <property type="entry name" value="Vaccinia Virus protein VP39"/>
    <property type="match status" value="1"/>
</dbReference>
<dbReference type="SUPFAM" id="SSF46955">
    <property type="entry name" value="Putative DNA-binding domain"/>
    <property type="match status" value="1"/>
</dbReference>
<feature type="domain" description="HTH merR-type" evidence="3">
    <location>
        <begin position="6"/>
        <end position="75"/>
    </location>
</feature>
<evidence type="ECO:0000313" key="4">
    <source>
        <dbReference type="EMBL" id="HIX78225.1"/>
    </source>
</evidence>
<feature type="coiled-coil region" evidence="2">
    <location>
        <begin position="83"/>
        <end position="117"/>
    </location>
</feature>
<dbReference type="CDD" id="cd01106">
    <property type="entry name" value="HTH_TipAL-Mta"/>
    <property type="match status" value="1"/>
</dbReference>
<keyword evidence="2" id="KW-0175">Coiled coil</keyword>
<dbReference type="PANTHER" id="PTHR30204:SF96">
    <property type="entry name" value="CHROMOSOME-ANCHORING PROTEIN RACA"/>
    <property type="match status" value="1"/>
</dbReference>
<dbReference type="GO" id="GO:0003677">
    <property type="term" value="F:DNA binding"/>
    <property type="evidence" value="ECO:0007669"/>
    <property type="project" value="UniProtKB-KW"/>
</dbReference>
<sequence>MPKDGYYTSGEFAGMANVSVRTIRFYDKKNILKPSRVSESGIRYYTDSDFARLQQILLLKYLGFSLDDIREMTINDMDWHYMLNSLKLQQKLIQDKIEQLQLMEHAVQDTAAALENEHEIDWSQMLELIRLTGMEKSLKSQYQNASNISARIRLHSLYSQNPQGWFPWVMEQCGLHDGMKVLELGSGNGNLWTENRDRIPEDIEIVISDISEGMLRDARREIGGDDGRFRFEIVDAHKIPFPEDSFDLVIANHMLFYCDDISQVCREVRRVLRESGVFVCSTYSSRHMKEISELVQGFDSRVTLSADKLYEKFGLENGRTYLEPYFREVEMRLYEDRLLVDRPEPLVEYVLSCHGNQNQYLLERFKDFRNYVEQKTSRVFSITKEAGVFVGIV</sequence>
<dbReference type="PANTHER" id="PTHR30204">
    <property type="entry name" value="REDOX-CYCLING DRUG-SENSING TRANSCRIPTIONAL ACTIVATOR SOXR"/>
    <property type="match status" value="1"/>
</dbReference>
<dbReference type="InterPro" id="IPR013216">
    <property type="entry name" value="Methyltransf_11"/>
</dbReference>
<dbReference type="InterPro" id="IPR009061">
    <property type="entry name" value="DNA-bd_dom_put_sf"/>
</dbReference>
<reference evidence="4" key="1">
    <citation type="journal article" date="2021" name="PeerJ">
        <title>Extensive microbial diversity within the chicken gut microbiome revealed by metagenomics and culture.</title>
        <authorList>
            <person name="Gilroy R."/>
            <person name="Ravi A."/>
            <person name="Getino M."/>
            <person name="Pursley I."/>
            <person name="Horton D.L."/>
            <person name="Alikhan N.F."/>
            <person name="Baker D."/>
            <person name="Gharbi K."/>
            <person name="Hall N."/>
            <person name="Watson M."/>
            <person name="Adriaenssens E.M."/>
            <person name="Foster-Nyarko E."/>
            <person name="Jarju S."/>
            <person name="Secka A."/>
            <person name="Antonio M."/>
            <person name="Oren A."/>
            <person name="Chaudhuri R.R."/>
            <person name="La Ragione R."/>
            <person name="Hildebrand F."/>
            <person name="Pallen M.J."/>
        </authorList>
    </citation>
    <scope>NUCLEOTIDE SEQUENCE</scope>
    <source>
        <strain evidence="4">CHK183-1962</strain>
    </source>
</reference>
<dbReference type="EMBL" id="DXEK01000190">
    <property type="protein sequence ID" value="HIX78225.1"/>
    <property type="molecule type" value="Genomic_DNA"/>
</dbReference>
<dbReference type="InterPro" id="IPR029063">
    <property type="entry name" value="SAM-dependent_MTases_sf"/>
</dbReference>
<dbReference type="InterPro" id="IPR047057">
    <property type="entry name" value="MerR_fam"/>
</dbReference>
<dbReference type="PRINTS" id="PR00040">
    <property type="entry name" value="HTHMERR"/>
</dbReference>
<organism evidence="4 5">
    <name type="scientific">Candidatus Fusicatenibacter merdavium</name>
    <dbReference type="NCBI Taxonomy" id="2838600"/>
    <lineage>
        <taxon>Bacteria</taxon>
        <taxon>Bacillati</taxon>
        <taxon>Bacillota</taxon>
        <taxon>Clostridia</taxon>
        <taxon>Lachnospirales</taxon>
        <taxon>Lachnospiraceae</taxon>
        <taxon>Fusicatenibacter</taxon>
    </lineage>
</organism>
<dbReference type="InterPro" id="IPR000551">
    <property type="entry name" value="MerR-type_HTH_dom"/>
</dbReference>
<dbReference type="Proteomes" id="UP000886890">
    <property type="component" value="Unassembled WGS sequence"/>
</dbReference>